<organism evidence="2 3">
    <name type="scientific">Natronosalvus hydrolyticus</name>
    <dbReference type="NCBI Taxonomy" id="2979988"/>
    <lineage>
        <taxon>Archaea</taxon>
        <taxon>Methanobacteriati</taxon>
        <taxon>Methanobacteriota</taxon>
        <taxon>Stenosarchaea group</taxon>
        <taxon>Halobacteria</taxon>
        <taxon>Halobacteriales</taxon>
        <taxon>Natrialbaceae</taxon>
        <taxon>Natronosalvus</taxon>
    </lineage>
</organism>
<sequence>MFLLSLISLAVVDAGSESYVIVQLNLIGLSVMILVSGTVLYLCRNQM</sequence>
<dbReference type="GeneID" id="73533158"/>
<keyword evidence="3" id="KW-1185">Reference proteome</keyword>
<dbReference type="AlphaFoldDB" id="A0AAP2Z8C6"/>
<accession>A0AAP2Z8C6</accession>
<feature type="transmembrane region" description="Helical" evidence="1">
    <location>
        <begin position="24"/>
        <end position="43"/>
    </location>
</feature>
<comment type="caution">
    <text evidence="2">The sequence shown here is derived from an EMBL/GenBank/DDBJ whole genome shotgun (WGS) entry which is preliminary data.</text>
</comment>
<name>A0AAP2Z8C6_9EURY</name>
<keyword evidence="1" id="KW-0472">Membrane</keyword>
<gene>
    <name evidence="2" type="ORF">OB919_04430</name>
</gene>
<keyword evidence="1" id="KW-1133">Transmembrane helix</keyword>
<evidence type="ECO:0000313" key="3">
    <source>
        <dbReference type="Proteomes" id="UP001321047"/>
    </source>
</evidence>
<dbReference type="EMBL" id="JAOPJZ010000002">
    <property type="protein sequence ID" value="MCU4751234.1"/>
    <property type="molecule type" value="Genomic_DNA"/>
</dbReference>
<dbReference type="RefSeq" id="WP_254810866.1">
    <property type="nucleotide sequence ID" value="NZ_JAOPJZ010000002.1"/>
</dbReference>
<evidence type="ECO:0000313" key="2">
    <source>
        <dbReference type="EMBL" id="MCU4751234.1"/>
    </source>
</evidence>
<protein>
    <submittedName>
        <fullName evidence="2">Uncharacterized protein</fullName>
    </submittedName>
</protein>
<dbReference type="Proteomes" id="UP001321047">
    <property type="component" value="Unassembled WGS sequence"/>
</dbReference>
<keyword evidence="1" id="KW-0812">Transmembrane</keyword>
<reference evidence="2 3" key="1">
    <citation type="submission" date="2022-09" db="EMBL/GenBank/DDBJ databases">
        <title>Enrichment on poylsaccharides allowed isolation of novel metabolic and taxonomic groups of Haloarchaea.</title>
        <authorList>
            <person name="Sorokin D.Y."/>
            <person name="Elcheninov A.G."/>
            <person name="Khizhniak T.V."/>
            <person name="Kolganova T.V."/>
            <person name="Kublanov I.V."/>
        </authorList>
    </citation>
    <scope>NUCLEOTIDE SEQUENCE [LARGE SCALE GENOMIC DNA]</scope>
    <source>
        <strain evidence="2 3">AArc-curdl1</strain>
    </source>
</reference>
<evidence type="ECO:0000256" key="1">
    <source>
        <dbReference type="SAM" id="Phobius"/>
    </source>
</evidence>
<proteinExistence type="predicted"/>